<dbReference type="SUPFAM" id="SSF57889">
    <property type="entry name" value="Cysteine-rich domain"/>
    <property type="match status" value="1"/>
</dbReference>
<accession>A0A1B6L740</accession>
<feature type="compositionally biased region" description="Low complexity" evidence="6">
    <location>
        <begin position="1"/>
        <end position="22"/>
    </location>
</feature>
<dbReference type="InterPro" id="IPR002219">
    <property type="entry name" value="PKC_DAG/PE"/>
</dbReference>
<keyword evidence="3" id="KW-0863">Zinc-finger</keyword>
<dbReference type="GO" id="GO:0008270">
    <property type="term" value="F:zinc ion binding"/>
    <property type="evidence" value="ECO:0007669"/>
    <property type="project" value="UniProtKB-KW"/>
</dbReference>
<evidence type="ECO:0000256" key="3">
    <source>
        <dbReference type="ARBA" id="ARBA00022771"/>
    </source>
</evidence>
<dbReference type="EMBL" id="GEBQ01020507">
    <property type="protein sequence ID" value="JAT19470.1"/>
    <property type="molecule type" value="Transcribed_RNA"/>
</dbReference>
<dbReference type="InterPro" id="IPR047983">
    <property type="entry name" value="DEF8_C1"/>
</dbReference>
<proteinExistence type="inferred from homology"/>
<evidence type="ECO:0000256" key="2">
    <source>
        <dbReference type="ARBA" id="ARBA00022737"/>
    </source>
</evidence>
<dbReference type="InterPro" id="IPR046349">
    <property type="entry name" value="C1-like_sf"/>
</dbReference>
<dbReference type="PANTHER" id="PTHR12326:SF3">
    <property type="entry name" value="DIFFERENTIALLY EXPRESSED IN FDCP 8 HOMOLOG"/>
    <property type="match status" value="1"/>
</dbReference>
<keyword evidence="4" id="KW-0862">Zinc</keyword>
<evidence type="ECO:0000256" key="6">
    <source>
        <dbReference type="SAM" id="MobiDB-lite"/>
    </source>
</evidence>
<name>A0A1B6L740_9HEMI</name>
<evidence type="ECO:0000256" key="5">
    <source>
        <dbReference type="ARBA" id="ARBA00029450"/>
    </source>
</evidence>
<dbReference type="Gene3D" id="3.30.60.20">
    <property type="match status" value="1"/>
</dbReference>
<gene>
    <name evidence="9" type="ORF">g.15553</name>
    <name evidence="8" type="ORF">g.15554</name>
</gene>
<dbReference type="PANTHER" id="PTHR12326">
    <property type="entry name" value="PLECKSTRIN HOMOLOGY DOMAIN CONTAINING PROTEIN"/>
    <property type="match status" value="1"/>
</dbReference>
<feature type="domain" description="Phorbol-ester/DAG-type" evidence="7">
    <location>
        <begin position="127"/>
        <end position="182"/>
    </location>
</feature>
<comment type="similarity">
    <text evidence="5">Belongs to the DEF8 family.</text>
</comment>
<evidence type="ECO:0000313" key="8">
    <source>
        <dbReference type="EMBL" id="JAT19470.1"/>
    </source>
</evidence>
<dbReference type="Pfam" id="PF00130">
    <property type="entry name" value="C1_1"/>
    <property type="match status" value="1"/>
</dbReference>
<dbReference type="CDD" id="cd20819">
    <property type="entry name" value="C1_DEF8"/>
    <property type="match status" value="1"/>
</dbReference>
<dbReference type="PROSITE" id="PS50081">
    <property type="entry name" value="ZF_DAG_PE_2"/>
    <property type="match status" value="1"/>
</dbReference>
<evidence type="ECO:0000259" key="7">
    <source>
        <dbReference type="PROSITE" id="PS50081"/>
    </source>
</evidence>
<reference evidence="8" key="1">
    <citation type="submission" date="2015-11" db="EMBL/GenBank/DDBJ databases">
        <title>De novo transcriptome assembly of four potential Pierce s Disease insect vectors from Arizona vineyards.</title>
        <authorList>
            <person name="Tassone E.E."/>
        </authorList>
    </citation>
    <scope>NUCLEOTIDE SEQUENCE</scope>
</reference>
<dbReference type="AlphaFoldDB" id="A0A1B6L740"/>
<dbReference type="Pfam" id="PF13901">
    <property type="entry name" value="RH_dom"/>
    <property type="match status" value="1"/>
</dbReference>
<evidence type="ECO:0000313" key="9">
    <source>
        <dbReference type="EMBL" id="JAT36495.1"/>
    </source>
</evidence>
<dbReference type="InterPro" id="IPR025258">
    <property type="entry name" value="RH_dom"/>
</dbReference>
<dbReference type="SMART" id="SM00109">
    <property type="entry name" value="C1"/>
    <property type="match status" value="2"/>
</dbReference>
<dbReference type="SMART" id="SM01175">
    <property type="entry name" value="DUF4206"/>
    <property type="match status" value="1"/>
</dbReference>
<feature type="region of interest" description="Disordered" evidence="6">
    <location>
        <begin position="1"/>
        <end position="37"/>
    </location>
</feature>
<organism evidence="8">
    <name type="scientific">Graphocephala atropunctata</name>
    <dbReference type="NCBI Taxonomy" id="36148"/>
    <lineage>
        <taxon>Eukaryota</taxon>
        <taxon>Metazoa</taxon>
        <taxon>Ecdysozoa</taxon>
        <taxon>Arthropoda</taxon>
        <taxon>Hexapoda</taxon>
        <taxon>Insecta</taxon>
        <taxon>Pterygota</taxon>
        <taxon>Neoptera</taxon>
        <taxon>Paraneoptera</taxon>
        <taxon>Hemiptera</taxon>
        <taxon>Auchenorrhyncha</taxon>
        <taxon>Membracoidea</taxon>
        <taxon>Cicadellidae</taxon>
        <taxon>Cicadellinae</taxon>
        <taxon>Cicadellini</taxon>
        <taxon>Graphocephala</taxon>
    </lineage>
</organism>
<evidence type="ECO:0000256" key="4">
    <source>
        <dbReference type="ARBA" id="ARBA00022833"/>
    </source>
</evidence>
<keyword evidence="2" id="KW-0677">Repeat</keyword>
<dbReference type="EMBL" id="GEBQ01003482">
    <property type="protein sequence ID" value="JAT36495.1"/>
    <property type="molecule type" value="Transcribed_RNA"/>
</dbReference>
<sequence length="441" mass="51172">MEKKSASSNMPLPSTSSSSPSSEKVAGTDLGDESSEENLPLPLSLIGAENYLTLTEGKLGALTKEELTEAITQCKKLILDSVVCSDERKWLVRRLIELRYHLLEIEDIHAEVKDNHEKPHVFYICLGHRLTERSQPISTIKPKRYCDVCCTSIWDVVQSWYQCRDCRYRCHINCVENTIRPCATLVHADKEKYEKNICPEIGLAAQNYECGECKLRISFNKNLWSAPPRLCDYTGLYYCTSCHWNNAVVIPARVTRNWDFKPYPVCRATYQLLRFTRNQPLITVEPRLYGFVKELAEIKRIREELSSMKYYIIPCRMAEAEKKLIKKQLNSLSYYFLKSGGTFSLHDLIEIHSGKLLDELKDMASKFEDHIIRNCQLCSGQGYRCELCDDKKDVIFPFFSTVYVCSECSWVYHKTCWLKYLDCRKCQRNKRKQLEAEALES</sequence>
<keyword evidence="1" id="KW-0479">Metal-binding</keyword>
<dbReference type="InterPro" id="IPR051366">
    <property type="entry name" value="DEF8"/>
</dbReference>
<protein>
    <recommendedName>
        <fullName evidence="7">Phorbol-ester/DAG-type domain-containing protein</fullName>
    </recommendedName>
</protein>
<evidence type="ECO:0000256" key="1">
    <source>
        <dbReference type="ARBA" id="ARBA00022723"/>
    </source>
</evidence>